<evidence type="ECO:0000313" key="1">
    <source>
        <dbReference type="EMBL" id="PWU66554.1"/>
    </source>
</evidence>
<evidence type="ECO:0000313" key="2">
    <source>
        <dbReference type="Proteomes" id="UP000245624"/>
    </source>
</evidence>
<proteinExistence type="predicted"/>
<dbReference type="Proteomes" id="UP000245624">
    <property type="component" value="Unassembled WGS sequence"/>
</dbReference>
<organism evidence="1 2">
    <name type="scientific">Gracilibacillus dipsosauri</name>
    <dbReference type="NCBI Taxonomy" id="178340"/>
    <lineage>
        <taxon>Bacteria</taxon>
        <taxon>Bacillati</taxon>
        <taxon>Bacillota</taxon>
        <taxon>Bacilli</taxon>
        <taxon>Bacillales</taxon>
        <taxon>Bacillaceae</taxon>
        <taxon>Gracilibacillus</taxon>
    </lineage>
</organism>
<sequence>MEKDKEFQRFVKTMRERGWKNPEIEQIAWCAFNIGKVVGEYEYKVKVTMENYGDLYQVYRSESNE</sequence>
<reference evidence="1 2" key="1">
    <citation type="submission" date="2018-05" db="EMBL/GenBank/DDBJ databases">
        <title>Genomic analysis of Gracilibacillus dipsosauri DD1 reveals novel features of a salt-tolerant amylase.</title>
        <authorList>
            <person name="Deutch C.E."/>
            <person name="Yang S."/>
        </authorList>
    </citation>
    <scope>NUCLEOTIDE SEQUENCE [LARGE SCALE GENOMIC DNA]</scope>
    <source>
        <strain evidence="1 2">DD1</strain>
    </source>
</reference>
<dbReference type="AlphaFoldDB" id="A0A317KTS6"/>
<gene>
    <name evidence="1" type="ORF">DLJ74_19210</name>
</gene>
<name>A0A317KTS6_9BACI</name>
<comment type="caution">
    <text evidence="1">The sequence shown here is derived from an EMBL/GenBank/DDBJ whole genome shotgun (WGS) entry which is preliminary data.</text>
</comment>
<dbReference type="RefSeq" id="WP_109985689.1">
    <property type="nucleotide sequence ID" value="NZ_QGTD01000021.1"/>
</dbReference>
<keyword evidence="2" id="KW-1185">Reference proteome</keyword>
<dbReference type="EMBL" id="QGTD01000021">
    <property type="protein sequence ID" value="PWU66554.1"/>
    <property type="molecule type" value="Genomic_DNA"/>
</dbReference>
<accession>A0A317KTS6</accession>
<protein>
    <submittedName>
        <fullName evidence="1">Uncharacterized protein</fullName>
    </submittedName>
</protein>